<accession>A0AC35U3S0</accession>
<organism evidence="1 2">
    <name type="scientific">Rhabditophanes sp. KR3021</name>
    <dbReference type="NCBI Taxonomy" id="114890"/>
    <lineage>
        <taxon>Eukaryota</taxon>
        <taxon>Metazoa</taxon>
        <taxon>Ecdysozoa</taxon>
        <taxon>Nematoda</taxon>
        <taxon>Chromadorea</taxon>
        <taxon>Rhabditida</taxon>
        <taxon>Tylenchina</taxon>
        <taxon>Panagrolaimomorpha</taxon>
        <taxon>Strongyloidoidea</taxon>
        <taxon>Alloionematidae</taxon>
        <taxon>Rhabditophanes</taxon>
    </lineage>
</organism>
<evidence type="ECO:0000313" key="2">
    <source>
        <dbReference type="WBParaSite" id="RSKR_0000731100.1"/>
    </source>
</evidence>
<sequence length="303" mass="33327">MFKNLSLLLVLLSCLVNKLILAQNYYRGYVWACPTALRPYLGSGANSYGYWLPDNTGTCQKPPSGTFQNALNACTNGAASLLTVVGGNGGANNIQVCGCCYDNLQDYQNDQVNIVFPTTPGDETLATLLCVNTNAKCYEWATAGRCNDPLFSTFMNNVCPLSCTQCTRTTTCLDRKINCRSYVDYCEVDEYLPIMMFECSRTCGFCIQRTTTVVAPCMDYDGLCPTRYSLCSISTLSTAVQALCPLTCGVCVSNTTTIATPITTKSLPHLIPNIETIVEVCRDYRRDCASFLSLCDMPEHFPW</sequence>
<dbReference type="Proteomes" id="UP000095286">
    <property type="component" value="Unplaced"/>
</dbReference>
<reference evidence="2" key="1">
    <citation type="submission" date="2016-11" db="UniProtKB">
        <authorList>
            <consortium name="WormBaseParasite"/>
        </authorList>
    </citation>
    <scope>IDENTIFICATION</scope>
    <source>
        <strain evidence="2">KR3021</strain>
    </source>
</reference>
<protein>
    <submittedName>
        <fullName evidence="2">ShKT domain-containing protein</fullName>
    </submittedName>
</protein>
<evidence type="ECO:0000313" key="1">
    <source>
        <dbReference type="Proteomes" id="UP000095286"/>
    </source>
</evidence>
<dbReference type="WBParaSite" id="RSKR_0000731100.1">
    <property type="protein sequence ID" value="RSKR_0000731100.1"/>
    <property type="gene ID" value="RSKR_0000731100"/>
</dbReference>
<name>A0AC35U3S0_9BILA</name>
<proteinExistence type="predicted"/>